<sequence>MIYPHKENILDGTFQNRSITTLPGWSSLMGFQFENLVLNNFIPLCKSLHIPLEDIQKKRAFLPTKNPRSARVSNRPSDPNPRPNALSLRN</sequence>
<name>A0ABS0AYD0_9BACT</name>
<accession>A0ABS0AYD0</accession>
<reference evidence="2 3" key="1">
    <citation type="submission" date="2020-01" db="EMBL/GenBank/DDBJ databases">
        <title>Draft genome sequence of Cand. Neptunochlamydia vexilliferae K9.</title>
        <authorList>
            <person name="Schulz F."/>
            <person name="Koestlbacher S."/>
            <person name="Wascher F."/>
            <person name="Pizzetti I."/>
            <person name="Horn M."/>
        </authorList>
    </citation>
    <scope>NUCLEOTIDE SEQUENCE [LARGE SCALE GENOMIC DNA]</scope>
    <source>
        <strain evidence="2 3">K9</strain>
    </source>
</reference>
<evidence type="ECO:0000256" key="1">
    <source>
        <dbReference type="SAM" id="MobiDB-lite"/>
    </source>
</evidence>
<organism evidence="2 3">
    <name type="scientific">Candidatus Neptunichlamydia vexilliferae</name>
    <dbReference type="NCBI Taxonomy" id="1651774"/>
    <lineage>
        <taxon>Bacteria</taxon>
        <taxon>Pseudomonadati</taxon>
        <taxon>Chlamydiota</taxon>
        <taxon>Chlamydiia</taxon>
        <taxon>Parachlamydiales</taxon>
        <taxon>Simkaniaceae</taxon>
        <taxon>Candidatus Neptunichlamydia</taxon>
    </lineage>
</organism>
<dbReference type="EMBL" id="JAAEJV010000007">
    <property type="protein sequence ID" value="MBF5058974.1"/>
    <property type="molecule type" value="Genomic_DNA"/>
</dbReference>
<dbReference type="Proteomes" id="UP001194714">
    <property type="component" value="Unassembled WGS sequence"/>
</dbReference>
<evidence type="ECO:0000313" key="2">
    <source>
        <dbReference type="EMBL" id="MBF5058974.1"/>
    </source>
</evidence>
<keyword evidence="3" id="KW-1185">Reference proteome</keyword>
<evidence type="ECO:0000313" key="3">
    <source>
        <dbReference type="Proteomes" id="UP001194714"/>
    </source>
</evidence>
<gene>
    <name evidence="2" type="ORF">NEPTK9_000474</name>
</gene>
<comment type="caution">
    <text evidence="2">The sequence shown here is derived from an EMBL/GenBank/DDBJ whole genome shotgun (WGS) entry which is preliminary data.</text>
</comment>
<feature type="region of interest" description="Disordered" evidence="1">
    <location>
        <begin position="61"/>
        <end position="90"/>
    </location>
</feature>
<protein>
    <submittedName>
        <fullName evidence="2">Uncharacterized protein</fullName>
    </submittedName>
</protein>
<proteinExistence type="predicted"/>